<dbReference type="SUPFAM" id="SSF52402">
    <property type="entry name" value="Adenine nucleotide alpha hydrolases-like"/>
    <property type="match status" value="1"/>
</dbReference>
<dbReference type="AlphaFoldDB" id="A0A427B208"/>
<feature type="domain" description="Asparagine synthetase" evidence="3">
    <location>
        <begin position="65"/>
        <end position="132"/>
    </location>
</feature>
<dbReference type="GO" id="GO:0006529">
    <property type="term" value="P:asparagine biosynthetic process"/>
    <property type="evidence" value="ECO:0007669"/>
    <property type="project" value="InterPro"/>
</dbReference>
<evidence type="ECO:0000313" key="4">
    <source>
        <dbReference type="EMBL" id="RRT82497.1"/>
    </source>
</evidence>
<dbReference type="PANTHER" id="PTHR11772">
    <property type="entry name" value="ASPARAGINE SYNTHETASE"/>
    <property type="match status" value="1"/>
</dbReference>
<dbReference type="Proteomes" id="UP000287651">
    <property type="component" value="Unassembled WGS sequence"/>
</dbReference>
<gene>
    <name evidence="4" type="ORF">B296_00007154</name>
</gene>
<dbReference type="Gene3D" id="3.40.50.620">
    <property type="entry name" value="HUPs"/>
    <property type="match status" value="1"/>
</dbReference>
<dbReference type="GO" id="GO:0005829">
    <property type="term" value="C:cytosol"/>
    <property type="evidence" value="ECO:0007669"/>
    <property type="project" value="TreeGrafter"/>
</dbReference>
<dbReference type="GO" id="GO:0004066">
    <property type="term" value="F:asparagine synthase (glutamine-hydrolyzing) activity"/>
    <property type="evidence" value="ECO:0007669"/>
    <property type="project" value="InterPro"/>
</dbReference>
<dbReference type="GO" id="GO:0005524">
    <property type="term" value="F:ATP binding"/>
    <property type="evidence" value="ECO:0007669"/>
    <property type="project" value="UniProtKB-KW"/>
</dbReference>
<proteinExistence type="predicted"/>
<dbReference type="InterPro" id="IPR014729">
    <property type="entry name" value="Rossmann-like_a/b/a_fold"/>
</dbReference>
<comment type="caution">
    <text evidence="4">The sequence shown here is derived from an EMBL/GenBank/DDBJ whole genome shotgun (WGS) entry which is preliminary data.</text>
</comment>
<evidence type="ECO:0000313" key="5">
    <source>
        <dbReference type="Proteomes" id="UP000287651"/>
    </source>
</evidence>
<dbReference type="CDD" id="cd01991">
    <property type="entry name" value="Asn_synthase_B_C"/>
    <property type="match status" value="1"/>
</dbReference>
<accession>A0A427B208</accession>
<evidence type="ECO:0000256" key="2">
    <source>
        <dbReference type="ARBA" id="ARBA00022840"/>
    </source>
</evidence>
<keyword evidence="2" id="KW-0067">ATP-binding</keyword>
<dbReference type="PANTHER" id="PTHR11772:SF48">
    <property type="entry name" value="ASPARAGINE SYNTHETASE [GLUTAMINE-HYDROLYZING] 1"/>
    <property type="match status" value="1"/>
</dbReference>
<protein>
    <recommendedName>
        <fullName evidence="3">Asparagine synthetase domain-containing protein</fullName>
    </recommendedName>
</protein>
<evidence type="ECO:0000256" key="1">
    <source>
        <dbReference type="ARBA" id="ARBA00022741"/>
    </source>
</evidence>
<keyword evidence="1" id="KW-0547">Nucleotide-binding</keyword>
<organism evidence="4 5">
    <name type="scientific">Ensete ventricosum</name>
    <name type="common">Abyssinian banana</name>
    <name type="synonym">Musa ensete</name>
    <dbReference type="NCBI Taxonomy" id="4639"/>
    <lineage>
        <taxon>Eukaryota</taxon>
        <taxon>Viridiplantae</taxon>
        <taxon>Streptophyta</taxon>
        <taxon>Embryophyta</taxon>
        <taxon>Tracheophyta</taxon>
        <taxon>Spermatophyta</taxon>
        <taxon>Magnoliopsida</taxon>
        <taxon>Liliopsida</taxon>
        <taxon>Zingiberales</taxon>
        <taxon>Musaceae</taxon>
        <taxon>Ensete</taxon>
    </lineage>
</organism>
<sequence>MEAIPSGPYDPLVLREAFEKVKTQCMEKTWLTILKNRNLSFSLFEGWLAGPEGCEGPDDESPHFQDGIDAIEDVIYHTETYDVTTIRASTPMFLMSRKIKAMGVKMVISGEGSDELFGGYLYFHKAPNKEEFHRETCRKVCRLLFCAYLCGWNSHPCDRTRSVACSTALAMEWDAQWSKNVDPSGRAAVGVHSSAYDPTAPSLLDADAEHRMSEVKASGLTVSRHIASSSSDNFAHCFHQLHIC</sequence>
<reference evidence="4 5" key="1">
    <citation type="journal article" date="2014" name="Agronomy (Basel)">
        <title>A Draft Genome Sequence for Ensete ventricosum, the Drought-Tolerant Tree Against Hunger.</title>
        <authorList>
            <person name="Harrison J."/>
            <person name="Moore K.A."/>
            <person name="Paszkiewicz K."/>
            <person name="Jones T."/>
            <person name="Grant M."/>
            <person name="Ambacheew D."/>
            <person name="Muzemil S."/>
            <person name="Studholme D.J."/>
        </authorList>
    </citation>
    <scope>NUCLEOTIDE SEQUENCE [LARGE SCALE GENOMIC DNA]</scope>
</reference>
<name>A0A427B208_ENSVE</name>
<dbReference type="InterPro" id="IPR050795">
    <property type="entry name" value="Asn_Synthetase"/>
</dbReference>
<dbReference type="Pfam" id="PF00733">
    <property type="entry name" value="Asn_synthase"/>
    <property type="match status" value="1"/>
</dbReference>
<dbReference type="EMBL" id="AMZH03000682">
    <property type="protein sequence ID" value="RRT82497.1"/>
    <property type="molecule type" value="Genomic_DNA"/>
</dbReference>
<evidence type="ECO:0000259" key="3">
    <source>
        <dbReference type="Pfam" id="PF00733"/>
    </source>
</evidence>
<dbReference type="InterPro" id="IPR001962">
    <property type="entry name" value="Asn_synthase"/>
</dbReference>